<evidence type="ECO:0000313" key="6">
    <source>
        <dbReference type="EMBL" id="SKM35591.1"/>
    </source>
</evidence>
<dbReference type="GO" id="GO:0046872">
    <property type="term" value="F:metal ion binding"/>
    <property type="evidence" value="ECO:0007669"/>
    <property type="project" value="UniProtKB-KW"/>
</dbReference>
<dbReference type="InterPro" id="IPR013149">
    <property type="entry name" value="ADH-like_C"/>
</dbReference>
<dbReference type="Gene3D" id="3.90.180.10">
    <property type="entry name" value="Medium-chain alcohol dehydrogenases, catalytic domain"/>
    <property type="match status" value="1"/>
</dbReference>
<keyword evidence="3" id="KW-0479">Metal-binding</keyword>
<name>A0A1U1HYU6_9MYCO</name>
<dbReference type="EMBL" id="FVGW01000007">
    <property type="protein sequence ID" value="SKM35591.1"/>
    <property type="molecule type" value="Genomic_DNA"/>
</dbReference>
<dbReference type="SUPFAM" id="SSF51735">
    <property type="entry name" value="NAD(P)-binding Rossmann-fold domains"/>
    <property type="match status" value="1"/>
</dbReference>
<dbReference type="Proteomes" id="UP000190074">
    <property type="component" value="Unassembled WGS sequence"/>
</dbReference>
<evidence type="ECO:0000259" key="5">
    <source>
        <dbReference type="Pfam" id="PF00107"/>
    </source>
</evidence>
<reference evidence="6 7" key="1">
    <citation type="submission" date="2016-11" db="EMBL/GenBank/DDBJ databases">
        <authorList>
            <consortium name="Pathogen Informatics"/>
        </authorList>
    </citation>
    <scope>NUCLEOTIDE SEQUENCE [LARGE SCALE GENOMIC DNA]</scope>
    <source>
        <strain evidence="6 7">911</strain>
    </source>
</reference>
<dbReference type="AlphaFoldDB" id="A0A1U1HYU6"/>
<protein>
    <submittedName>
        <fullName evidence="6">Theronine dehydrogenase-like Zn-dependent dehydrogenase</fullName>
    </submittedName>
</protein>
<comment type="cofactor">
    <cofactor evidence="1">
        <name>Zn(2+)</name>
        <dbReference type="ChEBI" id="CHEBI:29105"/>
    </cofactor>
</comment>
<evidence type="ECO:0000256" key="4">
    <source>
        <dbReference type="ARBA" id="ARBA00022833"/>
    </source>
</evidence>
<evidence type="ECO:0000256" key="3">
    <source>
        <dbReference type="ARBA" id="ARBA00022723"/>
    </source>
</evidence>
<evidence type="ECO:0000256" key="1">
    <source>
        <dbReference type="ARBA" id="ARBA00001947"/>
    </source>
</evidence>
<keyword evidence="4" id="KW-0862">Zinc</keyword>
<feature type="domain" description="Alcohol dehydrogenase-like C-terminal" evidence="5">
    <location>
        <begin position="2"/>
        <end position="80"/>
    </location>
</feature>
<evidence type="ECO:0000313" key="7">
    <source>
        <dbReference type="Proteomes" id="UP000190074"/>
    </source>
</evidence>
<evidence type="ECO:0000256" key="2">
    <source>
        <dbReference type="ARBA" id="ARBA00008072"/>
    </source>
</evidence>
<proteinExistence type="inferred from homology"/>
<dbReference type="InterPro" id="IPR036291">
    <property type="entry name" value="NAD(P)-bd_dom_sf"/>
</dbReference>
<dbReference type="PANTHER" id="PTHR42813">
    <property type="entry name" value="ZINC-TYPE ALCOHOL DEHYDROGENASE-LIKE"/>
    <property type="match status" value="1"/>
</dbReference>
<organism evidence="6 7">
    <name type="scientific">Mycobacteroides abscessus subsp. massiliense</name>
    <dbReference type="NCBI Taxonomy" id="1962118"/>
    <lineage>
        <taxon>Bacteria</taxon>
        <taxon>Bacillati</taxon>
        <taxon>Actinomycetota</taxon>
        <taxon>Actinomycetes</taxon>
        <taxon>Mycobacteriales</taxon>
        <taxon>Mycobacteriaceae</taxon>
        <taxon>Mycobacteroides</taxon>
        <taxon>Mycobacteroides abscessus</taxon>
    </lineage>
</organism>
<gene>
    <name evidence="6" type="ORF">SAMEA2259716_03691</name>
</gene>
<dbReference type="Pfam" id="PF00107">
    <property type="entry name" value="ADH_zinc_N"/>
    <property type="match status" value="1"/>
</dbReference>
<comment type="similarity">
    <text evidence="2">Belongs to the zinc-containing alcohol dehydrogenase family.</text>
</comment>
<accession>A0A1U1HYU6</accession>
<sequence length="130" mass="14090">MNPTEGSPRAVIDELTDGMGAELTFEAVGLPETFEEVVSLVRPGDHVANIGVHGLPAMPHLEKIWDKNPTVTTGLVDAYSTSTLVQLVESRRIGEDSIITHRLPLEEIPTAYEIFSSPSETGAPKILLTR</sequence>
<dbReference type="PANTHER" id="PTHR42813:SF4">
    <property type="entry name" value="NADP-DEPENDENT ISOPROPANOL DEHYDROGENASE"/>
    <property type="match status" value="1"/>
</dbReference>
<dbReference type="Gene3D" id="3.40.50.720">
    <property type="entry name" value="NAD(P)-binding Rossmann-like Domain"/>
    <property type="match status" value="1"/>
</dbReference>